<gene>
    <name evidence="4" type="ORF">SAY87_031423</name>
</gene>
<dbReference type="PANTHER" id="PTHR34804">
    <property type="entry name" value="CAMP-REGULATED PHOSPHOPROTEIN 19-RELATED PROTEIN"/>
    <property type="match status" value="1"/>
</dbReference>
<dbReference type="AlphaFoldDB" id="A0AAN7KPC1"/>
<evidence type="ECO:0000256" key="2">
    <source>
        <dbReference type="RuleBase" id="RU363120"/>
    </source>
</evidence>
<proteinExistence type="inferred from homology"/>
<dbReference type="Proteomes" id="UP001345219">
    <property type="component" value="Chromosome 24"/>
</dbReference>
<comment type="similarity">
    <text evidence="1 2">Belongs to the endosulfine family.</text>
</comment>
<evidence type="ECO:0000313" key="4">
    <source>
        <dbReference type="EMBL" id="KAK4770891.1"/>
    </source>
</evidence>
<name>A0AAN7KPC1_9MYRT</name>
<protein>
    <recommendedName>
        <fullName evidence="6">cAMP-regulated phosphoprotein 19-related protein</fullName>
    </recommendedName>
</protein>
<evidence type="ECO:0000256" key="3">
    <source>
        <dbReference type="SAM" id="MobiDB-lite"/>
    </source>
</evidence>
<dbReference type="PANTHER" id="PTHR34804:SF5">
    <property type="entry name" value="CAMP-REGULATED PHOSPHOPROTEIN 19-RELATED PROTEIN"/>
    <property type="match status" value="1"/>
</dbReference>
<evidence type="ECO:0008006" key="6">
    <source>
        <dbReference type="Google" id="ProtNLM"/>
    </source>
</evidence>
<dbReference type="Pfam" id="PF04667">
    <property type="entry name" value="Endosulfine"/>
    <property type="match status" value="1"/>
</dbReference>
<comment type="caution">
    <text evidence="4">The sequence shown here is derived from an EMBL/GenBank/DDBJ whole genome shotgun (WGS) entry which is preliminary data.</text>
</comment>
<accession>A0AAN7KPC1</accession>
<dbReference type="EMBL" id="JAXIOK010000005">
    <property type="protein sequence ID" value="KAK4770891.1"/>
    <property type="molecule type" value="Genomic_DNA"/>
</dbReference>
<sequence length="106" mass="11981">MEDYSRGGSGDQDLADQPEETSGGVDRKYGGLQPKKRPLIKKGHARAFFDSADWELHKQGVGIINQEEMTAQETLRPKLQTMQRTPHQQLPPRRPTCSSGRLHIEE</sequence>
<feature type="region of interest" description="Disordered" evidence="3">
    <location>
        <begin position="81"/>
        <end position="106"/>
    </location>
</feature>
<reference evidence="4 5" key="1">
    <citation type="journal article" date="2023" name="Hortic Res">
        <title>Pangenome of water caltrop reveals structural variations and asymmetric subgenome divergence after allopolyploidization.</title>
        <authorList>
            <person name="Zhang X."/>
            <person name="Chen Y."/>
            <person name="Wang L."/>
            <person name="Yuan Y."/>
            <person name="Fang M."/>
            <person name="Shi L."/>
            <person name="Lu R."/>
            <person name="Comes H.P."/>
            <person name="Ma Y."/>
            <person name="Chen Y."/>
            <person name="Huang G."/>
            <person name="Zhou Y."/>
            <person name="Zheng Z."/>
            <person name="Qiu Y."/>
        </authorList>
    </citation>
    <scope>NUCLEOTIDE SEQUENCE [LARGE SCALE GENOMIC DNA]</scope>
    <source>
        <tissue evidence="4">Roots</tissue>
    </source>
</reference>
<organism evidence="4 5">
    <name type="scientific">Trapa incisa</name>
    <dbReference type="NCBI Taxonomy" id="236973"/>
    <lineage>
        <taxon>Eukaryota</taxon>
        <taxon>Viridiplantae</taxon>
        <taxon>Streptophyta</taxon>
        <taxon>Embryophyta</taxon>
        <taxon>Tracheophyta</taxon>
        <taxon>Spermatophyta</taxon>
        <taxon>Magnoliopsida</taxon>
        <taxon>eudicotyledons</taxon>
        <taxon>Gunneridae</taxon>
        <taxon>Pentapetalae</taxon>
        <taxon>rosids</taxon>
        <taxon>malvids</taxon>
        <taxon>Myrtales</taxon>
        <taxon>Lythraceae</taxon>
        <taxon>Trapa</taxon>
    </lineage>
</organism>
<evidence type="ECO:0000313" key="5">
    <source>
        <dbReference type="Proteomes" id="UP001345219"/>
    </source>
</evidence>
<keyword evidence="5" id="KW-1185">Reference proteome</keyword>
<feature type="region of interest" description="Disordered" evidence="3">
    <location>
        <begin position="1"/>
        <end position="40"/>
    </location>
</feature>
<dbReference type="InterPro" id="IPR006760">
    <property type="entry name" value="Endosulphine"/>
</dbReference>
<evidence type="ECO:0000256" key="1">
    <source>
        <dbReference type="ARBA" id="ARBA00010520"/>
    </source>
</evidence>